<comment type="function">
    <text evidence="4">DNA-dependent RNA polymerase (RNAP) catalyzes the transcription of DNA into RNA using the four ribonucleoside triphosphates as substrates.</text>
</comment>
<dbReference type="GO" id="GO:0003677">
    <property type="term" value="F:DNA binding"/>
    <property type="evidence" value="ECO:0007669"/>
    <property type="project" value="InterPro"/>
</dbReference>
<dbReference type="GO" id="GO:0046983">
    <property type="term" value="F:protein dimerization activity"/>
    <property type="evidence" value="ECO:0007669"/>
    <property type="project" value="InterPro"/>
</dbReference>
<protein>
    <recommendedName>
        <fullName evidence="4">DNA-directed RNA polymerase subunit Rpo11</fullName>
        <ecNumber evidence="4">2.7.7.6</ecNumber>
    </recommendedName>
    <alternativeName>
        <fullName evidence="4">DNA-directed RNA polymerase subunit L</fullName>
    </alternativeName>
</protein>
<evidence type="ECO:0000256" key="3">
    <source>
        <dbReference type="ARBA" id="ARBA00023163"/>
    </source>
</evidence>
<dbReference type="Pfam" id="PF13656">
    <property type="entry name" value="RNA_pol_L_2"/>
    <property type="match status" value="1"/>
</dbReference>
<reference evidence="7" key="1">
    <citation type="submission" date="2022-09" db="EMBL/GenBank/DDBJ databases">
        <title>Haloadaptaus new haloarchaeum isolated from saline soil.</title>
        <authorList>
            <person name="Duran-Viseras A."/>
            <person name="Sanchez-Porro C."/>
            <person name="Ventosa A."/>
        </authorList>
    </citation>
    <scope>NUCLEOTIDE SEQUENCE</scope>
    <source>
        <strain evidence="7">F3-133</strain>
    </source>
</reference>
<keyword evidence="3 4" id="KW-0804">Transcription</keyword>
<dbReference type="GO" id="GO:0006351">
    <property type="term" value="P:DNA-templated transcription"/>
    <property type="evidence" value="ECO:0007669"/>
    <property type="project" value="UniProtKB-UniRule"/>
</dbReference>
<comment type="caution">
    <text evidence="7">The sequence shown here is derived from an EMBL/GenBank/DDBJ whole genome shotgun (WGS) entry which is preliminary data.</text>
</comment>
<comment type="subunit">
    <text evidence="4">Part of the RNA polymerase complex.</text>
</comment>
<dbReference type="CDD" id="cd06927">
    <property type="entry name" value="RNAP_L"/>
    <property type="match status" value="1"/>
</dbReference>
<keyword evidence="4" id="KW-0548">Nucleotidyltransferase</keyword>
<comment type="similarity">
    <text evidence="4">Belongs to the archaeal Rpo11/eukaryotic RPB11/RPC19 RNA polymerase subunit family.</text>
</comment>
<evidence type="ECO:0000313" key="8">
    <source>
        <dbReference type="Proteomes" id="UP001149411"/>
    </source>
</evidence>
<dbReference type="Gene3D" id="3.30.1360.10">
    <property type="entry name" value="RNA polymerase, RBP11-like subunit"/>
    <property type="match status" value="1"/>
</dbReference>
<evidence type="ECO:0000256" key="1">
    <source>
        <dbReference type="ARBA" id="ARBA00022478"/>
    </source>
</evidence>
<comment type="subcellular location">
    <subcellularLocation>
        <location evidence="4">Cytoplasm</location>
    </subcellularLocation>
</comment>
<dbReference type="InterPro" id="IPR036603">
    <property type="entry name" value="RBP11-like"/>
</dbReference>
<dbReference type="GO" id="GO:0005737">
    <property type="term" value="C:cytoplasm"/>
    <property type="evidence" value="ECO:0007669"/>
    <property type="project" value="UniProtKB-SubCell"/>
</dbReference>
<evidence type="ECO:0000313" key="7">
    <source>
        <dbReference type="EMBL" id="MCX2818020.1"/>
    </source>
</evidence>
<feature type="domain" description="DNA-directed RNA polymerase RBP11-like dimerisation" evidence="6">
    <location>
        <begin position="14"/>
        <end position="87"/>
    </location>
</feature>
<feature type="region of interest" description="Disordered" evidence="5">
    <location>
        <begin position="46"/>
        <end position="69"/>
    </location>
</feature>
<proteinExistence type="inferred from homology"/>
<dbReference type="HAMAP" id="MF_00261">
    <property type="entry name" value="RNApol_arch_Rpo11"/>
    <property type="match status" value="1"/>
</dbReference>
<keyword evidence="2 4" id="KW-0963">Cytoplasm</keyword>
<dbReference type="GO" id="GO:0000428">
    <property type="term" value="C:DNA-directed RNA polymerase complex"/>
    <property type="evidence" value="ECO:0007669"/>
    <property type="project" value="UniProtKB-KW"/>
</dbReference>
<keyword evidence="1 4" id="KW-0240">DNA-directed RNA polymerase</keyword>
<dbReference type="Proteomes" id="UP001149411">
    <property type="component" value="Unassembled WGS sequence"/>
</dbReference>
<evidence type="ECO:0000259" key="6">
    <source>
        <dbReference type="Pfam" id="PF13656"/>
    </source>
</evidence>
<dbReference type="RefSeq" id="WP_266085618.1">
    <property type="nucleotide sequence ID" value="NZ_RKLV01000001.1"/>
</dbReference>
<keyword evidence="8" id="KW-1185">Reference proteome</keyword>
<dbReference type="InterPro" id="IPR022905">
    <property type="entry name" value="Rpo11-like"/>
</dbReference>
<keyword evidence="4" id="KW-0808">Transferase</keyword>
<evidence type="ECO:0000256" key="2">
    <source>
        <dbReference type="ARBA" id="ARBA00022490"/>
    </source>
</evidence>
<dbReference type="GO" id="GO:0003899">
    <property type="term" value="F:DNA-directed RNA polymerase activity"/>
    <property type="evidence" value="ECO:0007669"/>
    <property type="project" value="UniProtKB-UniRule"/>
</dbReference>
<dbReference type="EMBL" id="RKLV01000001">
    <property type="protein sequence ID" value="MCX2818020.1"/>
    <property type="molecule type" value="Genomic_DNA"/>
</dbReference>
<accession>A0A9Q4C302</accession>
<dbReference type="InterPro" id="IPR009025">
    <property type="entry name" value="RBP11-like_dimer"/>
</dbReference>
<dbReference type="InterPro" id="IPR008193">
    <property type="entry name" value="RNA_pol_Rpb11_13-16kDa_CS"/>
</dbReference>
<sequence length="94" mass="10380">MNVKILSKTDDETEVEVRGEDHTLMNVLKDALLRIEYVEAATYDMNPEQSGGQTEPLLYIKTDGGDPLDALGDATDEIQEDAAEFRDAFEDATA</sequence>
<organism evidence="7 8">
    <name type="scientific">Halorutilus salinus</name>
    <dbReference type="NCBI Taxonomy" id="2487751"/>
    <lineage>
        <taxon>Archaea</taxon>
        <taxon>Methanobacteriati</taxon>
        <taxon>Methanobacteriota</taxon>
        <taxon>Stenosarchaea group</taxon>
        <taxon>Halobacteria</taxon>
        <taxon>Halorutilales</taxon>
        <taxon>Halorutilaceae</taxon>
        <taxon>Halorutilus</taxon>
    </lineage>
</organism>
<gene>
    <name evidence="4" type="primary">rpo11</name>
    <name evidence="4" type="synonym">rpoL</name>
    <name evidence="7" type="ORF">EGH25_01440</name>
</gene>
<dbReference type="PROSITE" id="PS01154">
    <property type="entry name" value="RNA_POL_L_13KD"/>
    <property type="match status" value="1"/>
</dbReference>
<name>A0A9Q4C302_9EURY</name>
<dbReference type="EC" id="2.7.7.6" evidence="4"/>
<evidence type="ECO:0000256" key="4">
    <source>
        <dbReference type="HAMAP-Rule" id="MF_00261"/>
    </source>
</evidence>
<dbReference type="SUPFAM" id="SSF55257">
    <property type="entry name" value="RBP11-like subunits of RNA polymerase"/>
    <property type="match status" value="1"/>
</dbReference>
<evidence type="ECO:0000256" key="5">
    <source>
        <dbReference type="SAM" id="MobiDB-lite"/>
    </source>
</evidence>
<comment type="catalytic activity">
    <reaction evidence="4">
        <text>RNA(n) + a ribonucleoside 5'-triphosphate = RNA(n+1) + diphosphate</text>
        <dbReference type="Rhea" id="RHEA:21248"/>
        <dbReference type="Rhea" id="RHEA-COMP:14527"/>
        <dbReference type="Rhea" id="RHEA-COMP:17342"/>
        <dbReference type="ChEBI" id="CHEBI:33019"/>
        <dbReference type="ChEBI" id="CHEBI:61557"/>
        <dbReference type="ChEBI" id="CHEBI:140395"/>
        <dbReference type="EC" id="2.7.7.6"/>
    </reaction>
</comment>
<dbReference type="AlphaFoldDB" id="A0A9Q4C302"/>